<gene>
    <name evidence="2" type="ORF">GCM10011399_25660</name>
</gene>
<dbReference type="RefSeq" id="WP_188678890.1">
    <property type="nucleotide sequence ID" value="NZ_BMGP01000004.1"/>
</dbReference>
<comment type="caution">
    <text evidence="2">The sequence shown here is derived from an EMBL/GenBank/DDBJ whole genome shotgun (WGS) entry which is preliminary data.</text>
</comment>
<reference evidence="2 3" key="1">
    <citation type="journal article" date="2014" name="Int. J. Syst. Evol. Microbiol.">
        <title>Complete genome sequence of Corynebacterium casei LMG S-19264T (=DSM 44701T), isolated from a smear-ripened cheese.</title>
        <authorList>
            <consortium name="US DOE Joint Genome Institute (JGI-PGF)"/>
            <person name="Walter F."/>
            <person name="Albersmeier A."/>
            <person name="Kalinowski J."/>
            <person name="Ruckert C."/>
        </authorList>
    </citation>
    <scope>NUCLEOTIDE SEQUENCE [LARGE SCALE GENOMIC DNA]</scope>
    <source>
        <strain evidence="2 3">CGMCC 1.12976</strain>
    </source>
</reference>
<dbReference type="EMBL" id="BMGP01000004">
    <property type="protein sequence ID" value="GGF31366.1"/>
    <property type="molecule type" value="Genomic_DNA"/>
</dbReference>
<accession>A0A917B951</accession>
<name>A0A917B951_9MICO</name>
<protein>
    <recommendedName>
        <fullName evidence="1">Htaa domain-containing protein</fullName>
    </recommendedName>
</protein>
<feature type="domain" description="Htaa" evidence="1">
    <location>
        <begin position="12"/>
        <end position="146"/>
    </location>
</feature>
<evidence type="ECO:0000313" key="2">
    <source>
        <dbReference type="EMBL" id="GGF31366.1"/>
    </source>
</evidence>
<organism evidence="2 3">
    <name type="scientific">Subtercola lobariae</name>
    <dbReference type="NCBI Taxonomy" id="1588641"/>
    <lineage>
        <taxon>Bacteria</taxon>
        <taxon>Bacillati</taxon>
        <taxon>Actinomycetota</taxon>
        <taxon>Actinomycetes</taxon>
        <taxon>Micrococcales</taxon>
        <taxon>Microbacteriaceae</taxon>
        <taxon>Subtercola</taxon>
    </lineage>
</organism>
<dbReference type="Pfam" id="PF04213">
    <property type="entry name" value="HtaA"/>
    <property type="match status" value="1"/>
</dbReference>
<dbReference type="Proteomes" id="UP000598775">
    <property type="component" value="Unassembled WGS sequence"/>
</dbReference>
<keyword evidence="3" id="KW-1185">Reference proteome</keyword>
<evidence type="ECO:0000259" key="1">
    <source>
        <dbReference type="Pfam" id="PF04213"/>
    </source>
</evidence>
<proteinExistence type="predicted"/>
<evidence type="ECO:0000313" key="3">
    <source>
        <dbReference type="Proteomes" id="UP000598775"/>
    </source>
</evidence>
<sequence length="153" mass="16254">MTPAVQPGAHRRLEWAVKPSFVAYVEALPDGRVEVVSGVSRAEDGRFVFGADAESEHGELGFTGAVHFYGHHGVLDVTLTDPRIEAEGRRFVVTVEVLGERVRMATVEQLLHDGSDGLEASGVEATDDGAHLLGGVYQAGTPLDDLLIHGLAA</sequence>
<dbReference type="AlphaFoldDB" id="A0A917B951"/>
<dbReference type="InterPro" id="IPR007331">
    <property type="entry name" value="Htaa"/>
</dbReference>